<comment type="caution">
    <text evidence="2">The sequence shown here is derived from an EMBL/GenBank/DDBJ whole genome shotgun (WGS) entry which is preliminary data.</text>
</comment>
<keyword evidence="3" id="KW-1185">Reference proteome</keyword>
<keyword evidence="1" id="KW-0732">Signal</keyword>
<name>A0AAV0AQU7_PHAPC</name>
<dbReference type="EMBL" id="CALTRL010001066">
    <property type="protein sequence ID" value="CAH7670778.1"/>
    <property type="molecule type" value="Genomic_DNA"/>
</dbReference>
<evidence type="ECO:0000256" key="1">
    <source>
        <dbReference type="SAM" id="SignalP"/>
    </source>
</evidence>
<reference evidence="2" key="1">
    <citation type="submission" date="2022-06" db="EMBL/GenBank/DDBJ databases">
        <authorList>
            <consortium name="SYNGENTA / RWTH Aachen University"/>
        </authorList>
    </citation>
    <scope>NUCLEOTIDE SEQUENCE</scope>
</reference>
<sequence length="156" mass="18572">MHQKLERMIAFWIFFFLALMNRSVYSRYPHAQYIDCNAAFEAGQYKLSVKCVSTNDNLKKPEFKSYTCNPNLCWSYNKKAMVFVPFLDVKFENCHQVATNSIKDQELSVSVSTPDYYKVTEKAYEVRRKNLRYRCPINKINYRATMHCYRDYCKAS</sequence>
<feature type="signal peptide" evidence="1">
    <location>
        <begin position="1"/>
        <end position="26"/>
    </location>
</feature>
<feature type="chain" id="PRO_5043605970" evidence="1">
    <location>
        <begin position="27"/>
        <end position="156"/>
    </location>
</feature>
<gene>
    <name evidence="2" type="ORF">PPACK8108_LOCUS5512</name>
</gene>
<proteinExistence type="predicted"/>
<organism evidence="2 3">
    <name type="scientific">Phakopsora pachyrhizi</name>
    <name type="common">Asian soybean rust disease fungus</name>
    <dbReference type="NCBI Taxonomy" id="170000"/>
    <lineage>
        <taxon>Eukaryota</taxon>
        <taxon>Fungi</taxon>
        <taxon>Dikarya</taxon>
        <taxon>Basidiomycota</taxon>
        <taxon>Pucciniomycotina</taxon>
        <taxon>Pucciniomycetes</taxon>
        <taxon>Pucciniales</taxon>
        <taxon>Phakopsoraceae</taxon>
        <taxon>Phakopsora</taxon>
    </lineage>
</organism>
<accession>A0AAV0AQU7</accession>
<dbReference type="AlphaFoldDB" id="A0AAV0AQU7"/>
<dbReference type="Proteomes" id="UP001153365">
    <property type="component" value="Unassembled WGS sequence"/>
</dbReference>
<protein>
    <submittedName>
        <fullName evidence="2">Expressed protein</fullName>
    </submittedName>
</protein>
<evidence type="ECO:0000313" key="3">
    <source>
        <dbReference type="Proteomes" id="UP001153365"/>
    </source>
</evidence>
<evidence type="ECO:0000313" key="2">
    <source>
        <dbReference type="EMBL" id="CAH7670778.1"/>
    </source>
</evidence>